<evidence type="ECO:0000256" key="1">
    <source>
        <dbReference type="SAM" id="Phobius"/>
    </source>
</evidence>
<dbReference type="AlphaFoldDB" id="A0A414U8C1"/>
<feature type="transmembrane region" description="Helical" evidence="1">
    <location>
        <begin position="6"/>
        <end position="22"/>
    </location>
</feature>
<keyword evidence="1" id="KW-0812">Transmembrane</keyword>
<protein>
    <submittedName>
        <fullName evidence="3">Uncharacterized protein</fullName>
    </submittedName>
</protein>
<evidence type="ECO:0000313" key="3">
    <source>
        <dbReference type="EMBL" id="RHG57415.1"/>
    </source>
</evidence>
<dbReference type="EMBL" id="QRXY01000018">
    <property type="protein sequence ID" value="RGU43928.1"/>
    <property type="molecule type" value="Genomic_DNA"/>
</dbReference>
<dbReference type="Proteomes" id="UP000285693">
    <property type="component" value="Unassembled WGS sequence"/>
</dbReference>
<accession>A0A414U8C1</accession>
<evidence type="ECO:0000313" key="4">
    <source>
        <dbReference type="Proteomes" id="UP000285693"/>
    </source>
</evidence>
<name>A0A414U8C1_9FIRM</name>
<proteinExistence type="predicted"/>
<keyword evidence="1" id="KW-0472">Membrane</keyword>
<reference evidence="4 5" key="1">
    <citation type="submission" date="2018-08" db="EMBL/GenBank/DDBJ databases">
        <title>A genome reference for cultivated species of the human gut microbiota.</title>
        <authorList>
            <person name="Zou Y."/>
            <person name="Xue W."/>
            <person name="Luo G."/>
        </authorList>
    </citation>
    <scope>NUCLEOTIDE SEQUENCE [LARGE SCALE GENOMIC DNA]</scope>
    <source>
        <strain evidence="2 4">AF16-31</strain>
        <strain evidence="3 5">AM22-12LB</strain>
    </source>
</reference>
<keyword evidence="1" id="KW-1133">Transmembrane helix</keyword>
<gene>
    <name evidence="3" type="ORF">DW252_14770</name>
    <name evidence="2" type="ORF">DWW65_13060</name>
</gene>
<evidence type="ECO:0000313" key="5">
    <source>
        <dbReference type="Proteomes" id="UP000286595"/>
    </source>
</evidence>
<sequence length="59" mass="6970">METLFWVSQMILDILVIIYIVNEKAVLRFYQTALSFTPTPIVSLTIYQTIFSEMQMFCQ</sequence>
<dbReference type="EMBL" id="QRIM01000021">
    <property type="protein sequence ID" value="RHG57415.1"/>
    <property type="molecule type" value="Genomic_DNA"/>
</dbReference>
<evidence type="ECO:0000313" key="2">
    <source>
        <dbReference type="EMBL" id="RGU43928.1"/>
    </source>
</evidence>
<organism evidence="3 5">
    <name type="scientific">Coprococcus comes</name>
    <dbReference type="NCBI Taxonomy" id="410072"/>
    <lineage>
        <taxon>Bacteria</taxon>
        <taxon>Bacillati</taxon>
        <taxon>Bacillota</taxon>
        <taxon>Clostridia</taxon>
        <taxon>Lachnospirales</taxon>
        <taxon>Lachnospiraceae</taxon>
        <taxon>Coprococcus</taxon>
    </lineage>
</organism>
<dbReference type="Proteomes" id="UP000286595">
    <property type="component" value="Unassembled WGS sequence"/>
</dbReference>
<comment type="caution">
    <text evidence="3">The sequence shown here is derived from an EMBL/GenBank/DDBJ whole genome shotgun (WGS) entry which is preliminary data.</text>
</comment>